<name>A3XMJ5_LEEBM</name>
<proteinExistence type="predicted"/>
<dbReference type="Proteomes" id="UP000001601">
    <property type="component" value="Unassembled WGS sequence"/>
</dbReference>
<sequence length="157" mass="18193">MIWIKRFLMLALVALVVIQFIPVDKNEEGYESLAPFLQETKPTEEVAAILKSACYDCHSNQTTYPWYSNLAPVSFYLEDHIKDGKRHLNFSEWEQYSVKRKDHKLDELIEEIERKSMPLESYTLIHTEAKLDAAQTEALINWAKTARINYSGAALPQ</sequence>
<evidence type="ECO:0000313" key="3">
    <source>
        <dbReference type="Proteomes" id="UP000001601"/>
    </source>
</evidence>
<protein>
    <recommendedName>
        <fullName evidence="1">Haem-binding domain-containing protein</fullName>
    </recommendedName>
</protein>
<dbReference type="InterPro" id="IPR025992">
    <property type="entry name" value="Haem-bd"/>
</dbReference>
<dbReference type="EMBL" id="AANC01000005">
    <property type="protein sequence ID" value="EAQ49227.1"/>
    <property type="molecule type" value="Genomic_DNA"/>
</dbReference>
<dbReference type="OrthoDB" id="196738at2"/>
<keyword evidence="3" id="KW-1185">Reference proteome</keyword>
<evidence type="ECO:0000313" key="2">
    <source>
        <dbReference type="EMBL" id="EAQ49227.1"/>
    </source>
</evidence>
<dbReference type="HOGENOM" id="CLU_120447_1_0_10"/>
<dbReference type="AlphaFoldDB" id="A3XMJ5"/>
<gene>
    <name evidence="2" type="ORF">MED217_07476</name>
</gene>
<dbReference type="STRING" id="398720.MED217_07476"/>
<dbReference type="eggNOG" id="COG2010">
    <property type="taxonomic scope" value="Bacteria"/>
</dbReference>
<feature type="domain" description="Haem-binding" evidence="1">
    <location>
        <begin position="12"/>
        <end position="147"/>
    </location>
</feature>
<reference evidence="2 3" key="1">
    <citation type="journal article" date="2007" name="Nature">
        <title>Light stimulates growth of proteorhodopsin-containing marine Flavobacteria.</title>
        <authorList>
            <person name="Gomez-Consarnau L."/>
            <person name="Gonzalez J.M."/>
            <person name="Coll-Llado M."/>
            <person name="Gourdon P."/>
            <person name="Pascher T."/>
            <person name="Neutze R."/>
            <person name="Pedros-Alio C."/>
            <person name="Pinhassi J."/>
        </authorList>
    </citation>
    <scope>NUCLEOTIDE SEQUENCE [LARGE SCALE GENOMIC DNA]</scope>
    <source>
        <strain evidence="2 3">MED217</strain>
    </source>
</reference>
<dbReference type="SMART" id="SM01235">
    <property type="entry name" value="Haem_bd"/>
    <property type="match status" value="1"/>
</dbReference>
<dbReference type="Pfam" id="PF14376">
    <property type="entry name" value="Haem_bd"/>
    <property type="match status" value="1"/>
</dbReference>
<dbReference type="RefSeq" id="WP_009779876.1">
    <property type="nucleotide sequence ID" value="NZ_CH672395.1"/>
</dbReference>
<comment type="caution">
    <text evidence="2">The sequence shown here is derived from an EMBL/GenBank/DDBJ whole genome shotgun (WGS) entry which is preliminary data.</text>
</comment>
<organism evidence="2 3">
    <name type="scientific">Leeuwenhoekiella blandensis (strain CECT 7118 / CCUG 51940 / KCTC 22103 / MED217)</name>
    <name type="common">Flavobacterium sp. (strain MED217)</name>
    <dbReference type="NCBI Taxonomy" id="398720"/>
    <lineage>
        <taxon>Bacteria</taxon>
        <taxon>Pseudomonadati</taxon>
        <taxon>Bacteroidota</taxon>
        <taxon>Flavobacteriia</taxon>
        <taxon>Flavobacteriales</taxon>
        <taxon>Flavobacteriaceae</taxon>
        <taxon>Leeuwenhoekiella</taxon>
    </lineage>
</organism>
<evidence type="ECO:0000259" key="1">
    <source>
        <dbReference type="SMART" id="SM01235"/>
    </source>
</evidence>
<accession>A3XMJ5</accession>